<evidence type="ECO:0000256" key="1">
    <source>
        <dbReference type="ARBA" id="ARBA00023015"/>
    </source>
</evidence>
<dbReference type="InterPro" id="IPR036388">
    <property type="entry name" value="WH-like_DNA-bd_sf"/>
</dbReference>
<dbReference type="Pfam" id="PF01022">
    <property type="entry name" value="HTH_5"/>
    <property type="match status" value="1"/>
</dbReference>
<dbReference type="SUPFAM" id="SSF46785">
    <property type="entry name" value="Winged helix' DNA-binding domain"/>
    <property type="match status" value="1"/>
</dbReference>
<dbReference type="PROSITE" id="PS50987">
    <property type="entry name" value="HTH_ARSR_2"/>
    <property type="match status" value="1"/>
</dbReference>
<organism evidence="5">
    <name type="scientific">candidate division WOR-3 bacterium</name>
    <dbReference type="NCBI Taxonomy" id="2052148"/>
    <lineage>
        <taxon>Bacteria</taxon>
        <taxon>Bacteria division WOR-3</taxon>
    </lineage>
</organism>
<dbReference type="Gene3D" id="1.10.10.10">
    <property type="entry name" value="Winged helix-like DNA-binding domain superfamily/Winged helix DNA-binding domain"/>
    <property type="match status" value="1"/>
</dbReference>
<dbReference type="AlphaFoldDB" id="A0A7V0XFU9"/>
<keyword evidence="3" id="KW-0804">Transcription</keyword>
<gene>
    <name evidence="5" type="ORF">ENN51_09770</name>
</gene>
<comment type="caution">
    <text evidence="5">The sequence shown here is derived from an EMBL/GenBank/DDBJ whole genome shotgun (WGS) entry which is preliminary data.</text>
</comment>
<sequence>MYYCATMQHTTGPARLLAALGNEHRLEIVELLRRGERCVCEITPTFALDPSVVSRHLAILERAGVIVSRRDGRRVFYRITDRRLLRVLDLARLLAGRPAPASMDA</sequence>
<dbReference type="CDD" id="cd00090">
    <property type="entry name" value="HTH_ARSR"/>
    <property type="match status" value="1"/>
</dbReference>
<keyword evidence="1" id="KW-0805">Transcription regulation</keyword>
<dbReference type="EMBL" id="DSBX01000377">
    <property type="protein sequence ID" value="HDR00553.1"/>
    <property type="molecule type" value="Genomic_DNA"/>
</dbReference>
<evidence type="ECO:0000256" key="3">
    <source>
        <dbReference type="ARBA" id="ARBA00023163"/>
    </source>
</evidence>
<dbReference type="PRINTS" id="PR00778">
    <property type="entry name" value="HTHARSR"/>
</dbReference>
<protein>
    <submittedName>
        <fullName evidence="5">Transcriptional regulator</fullName>
    </submittedName>
</protein>
<dbReference type="NCBIfam" id="NF033788">
    <property type="entry name" value="HTH_metalloreg"/>
    <property type="match status" value="1"/>
</dbReference>
<dbReference type="GO" id="GO:0003677">
    <property type="term" value="F:DNA binding"/>
    <property type="evidence" value="ECO:0007669"/>
    <property type="project" value="UniProtKB-KW"/>
</dbReference>
<dbReference type="InterPro" id="IPR001845">
    <property type="entry name" value="HTH_ArsR_DNA-bd_dom"/>
</dbReference>
<evidence type="ECO:0000256" key="2">
    <source>
        <dbReference type="ARBA" id="ARBA00023125"/>
    </source>
</evidence>
<accession>A0A7V0XFU9</accession>
<dbReference type="InterPro" id="IPR011991">
    <property type="entry name" value="ArsR-like_HTH"/>
</dbReference>
<proteinExistence type="predicted"/>
<feature type="domain" description="HTH arsR-type" evidence="4">
    <location>
        <begin position="5"/>
        <end position="99"/>
    </location>
</feature>
<dbReference type="PANTHER" id="PTHR33154">
    <property type="entry name" value="TRANSCRIPTIONAL REGULATOR, ARSR FAMILY"/>
    <property type="match status" value="1"/>
</dbReference>
<evidence type="ECO:0000313" key="5">
    <source>
        <dbReference type="EMBL" id="HDR00553.1"/>
    </source>
</evidence>
<reference evidence="5" key="1">
    <citation type="journal article" date="2020" name="mSystems">
        <title>Genome- and Community-Level Interaction Insights into Carbon Utilization and Element Cycling Functions of Hydrothermarchaeota in Hydrothermal Sediment.</title>
        <authorList>
            <person name="Zhou Z."/>
            <person name="Liu Y."/>
            <person name="Xu W."/>
            <person name="Pan J."/>
            <person name="Luo Z.H."/>
            <person name="Li M."/>
        </authorList>
    </citation>
    <scope>NUCLEOTIDE SEQUENCE [LARGE SCALE GENOMIC DNA]</scope>
    <source>
        <strain evidence="5">SpSt-1182</strain>
    </source>
</reference>
<dbReference type="GO" id="GO:0003700">
    <property type="term" value="F:DNA-binding transcription factor activity"/>
    <property type="evidence" value="ECO:0007669"/>
    <property type="project" value="InterPro"/>
</dbReference>
<name>A0A7V0XFU9_UNCW3</name>
<dbReference type="SMART" id="SM00418">
    <property type="entry name" value="HTH_ARSR"/>
    <property type="match status" value="1"/>
</dbReference>
<dbReference type="InterPro" id="IPR051081">
    <property type="entry name" value="HTH_MetalResp_TranReg"/>
</dbReference>
<dbReference type="InterPro" id="IPR036390">
    <property type="entry name" value="WH_DNA-bd_sf"/>
</dbReference>
<dbReference type="PANTHER" id="PTHR33154:SF33">
    <property type="entry name" value="TRANSCRIPTIONAL REPRESSOR SDPR"/>
    <property type="match status" value="1"/>
</dbReference>
<keyword evidence="2" id="KW-0238">DNA-binding</keyword>
<dbReference type="Proteomes" id="UP000885672">
    <property type="component" value="Unassembled WGS sequence"/>
</dbReference>
<evidence type="ECO:0000259" key="4">
    <source>
        <dbReference type="PROSITE" id="PS50987"/>
    </source>
</evidence>